<feature type="transmembrane region" description="Helical" evidence="5">
    <location>
        <begin position="221"/>
        <end position="237"/>
    </location>
</feature>
<evidence type="ECO:0000256" key="4">
    <source>
        <dbReference type="ARBA" id="ARBA00023136"/>
    </source>
</evidence>
<keyword evidence="2 5" id="KW-0812">Transmembrane</keyword>
<evidence type="ECO:0000256" key="5">
    <source>
        <dbReference type="SAM" id="Phobius"/>
    </source>
</evidence>
<sequence>MGWLSKVFQLDPTGVNWPRAVLFLDIGLVPLMVFWAIGYEQYLLSALFGLLFAALADPGGSYGHRASHISLFALIGAGITALAFGLGGQAWGWLVLAAFAVTLVAGLAAAFGVRRFVNAVLLNVWFIAAVGLAFNLHHHARITSHTWAQVLAWAAGAALWIVLTFIEWLIRRREDRSQPIAELPGDTSRKKLTPPLTTFAVLRALAIAGTVALAFGLDLSNGYWIPIAAIVAMKPSLEQATLVSAQRLAGALIGSVVAVLLLLVPAGEHGLKLFAVKRGLEVVALVLLMHGVGVRFLSYALYSAAIAAGVLILVDLPQPSNYSAEGNRVLWTLCGVSIGLLVMLLAALLGKRHTRAPAERA</sequence>
<organism evidence="7 8">
    <name type="scientific">Actinacidiphila yanglinensis</name>
    <dbReference type="NCBI Taxonomy" id="310779"/>
    <lineage>
        <taxon>Bacteria</taxon>
        <taxon>Bacillati</taxon>
        <taxon>Actinomycetota</taxon>
        <taxon>Actinomycetes</taxon>
        <taxon>Kitasatosporales</taxon>
        <taxon>Streptomycetaceae</taxon>
        <taxon>Actinacidiphila</taxon>
    </lineage>
</organism>
<feature type="transmembrane region" description="Helical" evidence="5">
    <location>
        <begin position="249"/>
        <end position="267"/>
    </location>
</feature>
<dbReference type="RefSeq" id="WP_103888609.1">
    <property type="nucleotide sequence ID" value="NZ_FNVU01000013.1"/>
</dbReference>
<feature type="transmembrane region" description="Helical" evidence="5">
    <location>
        <begin position="150"/>
        <end position="170"/>
    </location>
</feature>
<evidence type="ECO:0000256" key="1">
    <source>
        <dbReference type="ARBA" id="ARBA00004141"/>
    </source>
</evidence>
<dbReference type="GO" id="GO:0016020">
    <property type="term" value="C:membrane"/>
    <property type="evidence" value="ECO:0007669"/>
    <property type="project" value="UniProtKB-SubCell"/>
</dbReference>
<dbReference type="Proteomes" id="UP000236754">
    <property type="component" value="Unassembled WGS sequence"/>
</dbReference>
<dbReference type="InterPro" id="IPR049453">
    <property type="entry name" value="Memb_transporter_dom"/>
</dbReference>
<feature type="transmembrane region" description="Helical" evidence="5">
    <location>
        <begin position="329"/>
        <end position="350"/>
    </location>
</feature>
<feature type="transmembrane region" description="Helical" evidence="5">
    <location>
        <begin position="120"/>
        <end position="138"/>
    </location>
</feature>
<comment type="subcellular location">
    <subcellularLocation>
        <location evidence="1">Membrane</location>
        <topology evidence="1">Multi-pass membrane protein</topology>
    </subcellularLocation>
</comment>
<evidence type="ECO:0000259" key="6">
    <source>
        <dbReference type="Pfam" id="PF13515"/>
    </source>
</evidence>
<feature type="transmembrane region" description="Helical" evidence="5">
    <location>
        <begin position="69"/>
        <end position="87"/>
    </location>
</feature>
<keyword evidence="8" id="KW-1185">Reference proteome</keyword>
<evidence type="ECO:0000256" key="3">
    <source>
        <dbReference type="ARBA" id="ARBA00022989"/>
    </source>
</evidence>
<dbReference type="Pfam" id="PF13515">
    <property type="entry name" value="FUSC_2"/>
    <property type="match status" value="1"/>
</dbReference>
<dbReference type="OrthoDB" id="3849714at2"/>
<name>A0A1H6DBY3_9ACTN</name>
<accession>A0A1H6DBY3</accession>
<evidence type="ECO:0000313" key="7">
    <source>
        <dbReference type="EMBL" id="SEG82185.1"/>
    </source>
</evidence>
<evidence type="ECO:0000313" key="8">
    <source>
        <dbReference type="Proteomes" id="UP000236754"/>
    </source>
</evidence>
<gene>
    <name evidence="7" type="ORF">SAMN05216223_113103</name>
</gene>
<feature type="transmembrane region" description="Helical" evidence="5">
    <location>
        <begin position="93"/>
        <end position="113"/>
    </location>
</feature>
<reference evidence="7 8" key="1">
    <citation type="submission" date="2016-10" db="EMBL/GenBank/DDBJ databases">
        <authorList>
            <person name="de Groot N.N."/>
        </authorList>
    </citation>
    <scope>NUCLEOTIDE SEQUENCE [LARGE SCALE GENOMIC DNA]</scope>
    <source>
        <strain evidence="7 8">CGMCC 4.2023</strain>
    </source>
</reference>
<dbReference type="AlphaFoldDB" id="A0A1H6DBY3"/>
<evidence type="ECO:0000256" key="2">
    <source>
        <dbReference type="ARBA" id="ARBA00022692"/>
    </source>
</evidence>
<dbReference type="EMBL" id="FNVU01000013">
    <property type="protein sequence ID" value="SEG82185.1"/>
    <property type="molecule type" value="Genomic_DNA"/>
</dbReference>
<feature type="domain" description="Integral membrane bound transporter" evidence="6">
    <location>
        <begin position="211"/>
        <end position="342"/>
    </location>
</feature>
<keyword evidence="3 5" id="KW-1133">Transmembrane helix</keyword>
<feature type="transmembrane region" description="Helical" evidence="5">
    <location>
        <begin position="299"/>
        <end position="317"/>
    </location>
</feature>
<protein>
    <submittedName>
        <fullName evidence="7">Fusaric acid resistance protein-like</fullName>
    </submittedName>
</protein>
<feature type="transmembrane region" description="Helical" evidence="5">
    <location>
        <begin position="43"/>
        <end position="62"/>
    </location>
</feature>
<keyword evidence="4 5" id="KW-0472">Membrane</keyword>
<proteinExistence type="predicted"/>